<dbReference type="EMBL" id="BMAV01017758">
    <property type="protein sequence ID" value="GFY69715.1"/>
    <property type="molecule type" value="Genomic_DNA"/>
</dbReference>
<accession>A0A8X6YBF3</accession>
<dbReference type="AlphaFoldDB" id="A0A8X6YBF3"/>
<protein>
    <submittedName>
        <fullName evidence="1">Uncharacterized protein</fullName>
    </submittedName>
</protein>
<organism evidence="1 2">
    <name type="scientific">Trichonephila inaurata madagascariensis</name>
    <dbReference type="NCBI Taxonomy" id="2747483"/>
    <lineage>
        <taxon>Eukaryota</taxon>
        <taxon>Metazoa</taxon>
        <taxon>Ecdysozoa</taxon>
        <taxon>Arthropoda</taxon>
        <taxon>Chelicerata</taxon>
        <taxon>Arachnida</taxon>
        <taxon>Araneae</taxon>
        <taxon>Araneomorphae</taxon>
        <taxon>Entelegynae</taxon>
        <taxon>Araneoidea</taxon>
        <taxon>Nephilidae</taxon>
        <taxon>Trichonephila</taxon>
        <taxon>Trichonephila inaurata</taxon>
    </lineage>
</organism>
<proteinExistence type="predicted"/>
<dbReference type="Proteomes" id="UP000886998">
    <property type="component" value="Unassembled WGS sequence"/>
</dbReference>
<evidence type="ECO:0000313" key="2">
    <source>
        <dbReference type="Proteomes" id="UP000886998"/>
    </source>
</evidence>
<name>A0A8X6YBF3_9ARAC</name>
<evidence type="ECO:0000313" key="1">
    <source>
        <dbReference type="EMBL" id="GFY69715.1"/>
    </source>
</evidence>
<comment type="caution">
    <text evidence="1">The sequence shown here is derived from an EMBL/GenBank/DDBJ whole genome shotgun (WGS) entry which is preliminary data.</text>
</comment>
<reference evidence="1" key="1">
    <citation type="submission" date="2020-08" db="EMBL/GenBank/DDBJ databases">
        <title>Multicomponent nature underlies the extraordinary mechanical properties of spider dragline silk.</title>
        <authorList>
            <person name="Kono N."/>
            <person name="Nakamura H."/>
            <person name="Mori M."/>
            <person name="Yoshida Y."/>
            <person name="Ohtoshi R."/>
            <person name="Malay A.D."/>
            <person name="Moran D.A.P."/>
            <person name="Tomita M."/>
            <person name="Numata K."/>
            <person name="Arakawa K."/>
        </authorList>
    </citation>
    <scope>NUCLEOTIDE SEQUENCE</scope>
</reference>
<sequence>MTSFNPSGAHCLYYARMCPNDSTWRTVQTRLNSKGQIMVIKFDKYAEHTKLASHESVVVYAIDPDNNMGARWPTRPRNLIKIMVSFY</sequence>
<gene>
    <name evidence="1" type="ORF">TNIN_87151</name>
</gene>
<keyword evidence="2" id="KW-1185">Reference proteome</keyword>